<dbReference type="Proteomes" id="UP001174909">
    <property type="component" value="Unassembled WGS sequence"/>
</dbReference>
<keyword evidence="6" id="KW-1185">Reference proteome</keyword>
<dbReference type="InterPro" id="IPR002747">
    <property type="entry name" value="SAM_OH_AdoTrfase"/>
</dbReference>
<dbReference type="Gene3D" id="3.40.50.10790">
    <property type="entry name" value="S-adenosyl-l-methionine hydroxide adenosyltransferase, N-terminal"/>
    <property type="match status" value="1"/>
</dbReference>
<feature type="domain" description="S-adenosyl-l-methionine hydroxide adenosyltransferase C-terminal" evidence="4">
    <location>
        <begin position="137"/>
        <end position="215"/>
    </location>
</feature>
<dbReference type="SUPFAM" id="SSF102522">
    <property type="entry name" value="Bacterial fluorinating enzyme, N-terminal domain"/>
    <property type="match status" value="1"/>
</dbReference>
<dbReference type="EMBL" id="CASHTH010000746">
    <property type="protein sequence ID" value="CAI8007125.1"/>
    <property type="molecule type" value="Genomic_DNA"/>
</dbReference>
<comment type="similarity">
    <text evidence="2">Belongs to the SAM hydrolase / SAM-dependent halogenase family.</text>
</comment>
<comment type="caution">
    <text evidence="5">The sequence shown here is derived from an EMBL/GenBank/DDBJ whole genome shotgun (WGS) entry which is preliminary data.</text>
</comment>
<dbReference type="SUPFAM" id="SSF101852">
    <property type="entry name" value="Bacterial fluorinating enzyme, C-terminal domain"/>
    <property type="match status" value="1"/>
</dbReference>
<dbReference type="InterPro" id="IPR046470">
    <property type="entry name" value="SAM_HAT_C"/>
</dbReference>
<evidence type="ECO:0000259" key="4">
    <source>
        <dbReference type="Pfam" id="PF20257"/>
    </source>
</evidence>
<reference evidence="5" key="1">
    <citation type="submission" date="2023-03" db="EMBL/GenBank/DDBJ databases">
        <authorList>
            <person name="Steffen K."/>
            <person name="Cardenas P."/>
        </authorList>
    </citation>
    <scope>NUCLEOTIDE SEQUENCE</scope>
</reference>
<accession>A0AA35R949</accession>
<dbReference type="Gene3D" id="2.40.30.90">
    <property type="entry name" value="Bacterial fluorinating enzyme like"/>
    <property type="match status" value="1"/>
</dbReference>
<evidence type="ECO:0000313" key="6">
    <source>
        <dbReference type="Proteomes" id="UP001174909"/>
    </source>
</evidence>
<evidence type="ECO:0000259" key="3">
    <source>
        <dbReference type="Pfam" id="PF01887"/>
    </source>
</evidence>
<dbReference type="InterPro" id="IPR023227">
    <property type="entry name" value="SAM_OH_AdoTrfase_C_sf"/>
</dbReference>
<dbReference type="Pfam" id="PF01887">
    <property type="entry name" value="SAM_HAT_N"/>
    <property type="match status" value="1"/>
</dbReference>
<organism evidence="5 6">
    <name type="scientific">Geodia barretti</name>
    <name type="common">Barrett's horny sponge</name>
    <dbReference type="NCBI Taxonomy" id="519541"/>
    <lineage>
        <taxon>Eukaryota</taxon>
        <taxon>Metazoa</taxon>
        <taxon>Porifera</taxon>
        <taxon>Demospongiae</taxon>
        <taxon>Heteroscleromorpha</taxon>
        <taxon>Tetractinellida</taxon>
        <taxon>Astrophorina</taxon>
        <taxon>Geodiidae</taxon>
        <taxon>Geodia</taxon>
    </lineage>
</organism>
<keyword evidence="1" id="KW-0949">S-adenosyl-L-methionine</keyword>
<dbReference type="InterPro" id="IPR046469">
    <property type="entry name" value="SAM_HAT_N"/>
</dbReference>
<feature type="domain" description="S-adenosyl-l-methionine hydroxide adenosyltransferase N-terminal" evidence="3">
    <location>
        <begin position="8"/>
        <end position="115"/>
    </location>
</feature>
<dbReference type="PIRSF" id="PIRSF006779">
    <property type="entry name" value="UCP006779"/>
    <property type="match status" value="1"/>
</dbReference>
<dbReference type="PANTHER" id="PTHR35092">
    <property type="entry name" value="CHLORINASE MJ1651"/>
    <property type="match status" value="1"/>
</dbReference>
<name>A0AA35R949_GEOBA</name>
<sequence>MAVNRPVITLTTDFGTRDPYVGAMKGVILSRCPQANIVDISHEISQAAISYRADSHTPHPTTTYVLASAATHFPPDAIHVAVVDPGVGSDRRSIAVHTPSGTFVGPDNGLISLAICEYIQTPAKPNDDIDGANLSGGTVVHIDRYGNLITNIPADSVPVGSAFEVAGQRIEGLSASYSEAVGKLLAIIGSEGTVEIAVGNGNAARTLNSTIGDRVAILTESP</sequence>
<dbReference type="InterPro" id="IPR023228">
    <property type="entry name" value="SAM_OH_AdoTrfase_N_sf"/>
</dbReference>
<evidence type="ECO:0000256" key="2">
    <source>
        <dbReference type="ARBA" id="ARBA00024035"/>
    </source>
</evidence>
<proteinExistence type="inferred from homology"/>
<dbReference type="PANTHER" id="PTHR35092:SF1">
    <property type="entry name" value="CHLORINASE MJ1651"/>
    <property type="match status" value="1"/>
</dbReference>
<gene>
    <name evidence="5" type="ORF">GBAR_LOCUS5053</name>
</gene>
<dbReference type="AlphaFoldDB" id="A0AA35R949"/>
<evidence type="ECO:0000313" key="5">
    <source>
        <dbReference type="EMBL" id="CAI8007125.1"/>
    </source>
</evidence>
<evidence type="ECO:0000256" key="1">
    <source>
        <dbReference type="ARBA" id="ARBA00022691"/>
    </source>
</evidence>
<protein>
    <submittedName>
        <fullName evidence="5">Chlorinase MJ1651</fullName>
    </submittedName>
</protein>
<dbReference type="Pfam" id="PF20257">
    <property type="entry name" value="SAM_HAT_C"/>
    <property type="match status" value="1"/>
</dbReference>